<dbReference type="CDD" id="cd01285">
    <property type="entry name" value="nucleoside_deaminase"/>
    <property type="match status" value="1"/>
</dbReference>
<dbReference type="InterPro" id="IPR016193">
    <property type="entry name" value="Cytidine_deaminase-like"/>
</dbReference>
<dbReference type="Proteomes" id="UP000002572">
    <property type="component" value="Chromosome"/>
</dbReference>
<name>E6W4X3_DESIS</name>
<evidence type="ECO:0000256" key="2">
    <source>
        <dbReference type="ARBA" id="ARBA00011738"/>
    </source>
</evidence>
<feature type="binding site" evidence="8">
    <location>
        <position position="59"/>
    </location>
    <ligand>
        <name>Zn(2+)</name>
        <dbReference type="ChEBI" id="CHEBI:29105"/>
        <note>catalytic</note>
    </ligand>
</feature>
<dbReference type="PROSITE" id="PS51747">
    <property type="entry name" value="CYT_DCMP_DEAMINASES_2"/>
    <property type="match status" value="1"/>
</dbReference>
<dbReference type="NCBIfam" id="NF008113">
    <property type="entry name" value="PRK10860.1"/>
    <property type="match status" value="1"/>
</dbReference>
<dbReference type="SUPFAM" id="SSF53927">
    <property type="entry name" value="Cytidine deaminase-like"/>
    <property type="match status" value="1"/>
</dbReference>
<sequence>MIPSTPDADAERFMAVALEEARQAAQRGEVPVGAVIVRHGEIIARAGNRKEEHRDPTAHAEVLAIREAAAACANWRLEDVELYVTLEPCVMCCGAIIAARIPRVYYACSDEKYGGISLFAMTADQRLNHQVDARRGLLEQRCRQLLEAFFSTRRAEHHPLPYIHTGP</sequence>
<dbReference type="GO" id="GO:0002100">
    <property type="term" value="P:tRNA wobble adenosine to inosine editing"/>
    <property type="evidence" value="ECO:0007669"/>
    <property type="project" value="UniProtKB-UniRule"/>
</dbReference>
<comment type="catalytic activity">
    <reaction evidence="7 8">
        <text>adenosine(34) in tRNA + H2O + H(+) = inosine(34) in tRNA + NH4(+)</text>
        <dbReference type="Rhea" id="RHEA:43168"/>
        <dbReference type="Rhea" id="RHEA-COMP:10373"/>
        <dbReference type="Rhea" id="RHEA-COMP:10374"/>
        <dbReference type="ChEBI" id="CHEBI:15377"/>
        <dbReference type="ChEBI" id="CHEBI:15378"/>
        <dbReference type="ChEBI" id="CHEBI:28938"/>
        <dbReference type="ChEBI" id="CHEBI:74411"/>
        <dbReference type="ChEBI" id="CHEBI:82852"/>
        <dbReference type="EC" id="3.5.4.33"/>
    </reaction>
</comment>
<dbReference type="KEGG" id="din:Selin_1214"/>
<feature type="binding site" evidence="8">
    <location>
        <position position="92"/>
    </location>
    <ligand>
        <name>Zn(2+)</name>
        <dbReference type="ChEBI" id="CHEBI:29105"/>
        <note>catalytic</note>
    </ligand>
</feature>
<evidence type="ECO:0000256" key="3">
    <source>
        <dbReference type="ARBA" id="ARBA00022694"/>
    </source>
</evidence>
<feature type="domain" description="CMP/dCMP-type deaminase" evidence="9">
    <location>
        <begin position="8"/>
        <end position="118"/>
    </location>
</feature>
<reference evidence="10 11" key="1">
    <citation type="submission" date="2010-12" db="EMBL/GenBank/DDBJ databases">
        <title>Complete sequence of Desulfurispirillum indicum S5.</title>
        <authorList>
            <consortium name="US DOE Joint Genome Institute"/>
            <person name="Lucas S."/>
            <person name="Copeland A."/>
            <person name="Lapidus A."/>
            <person name="Cheng J.-F."/>
            <person name="Goodwin L."/>
            <person name="Pitluck S."/>
            <person name="Chertkov O."/>
            <person name="Held B."/>
            <person name="Detter J.C."/>
            <person name="Han C."/>
            <person name="Tapia R."/>
            <person name="Land M."/>
            <person name="Hauser L."/>
            <person name="Kyrpides N."/>
            <person name="Ivanova N."/>
            <person name="Mikhailova N."/>
            <person name="Haggblom M."/>
            <person name="Rauschenbach I."/>
            <person name="Bini E."/>
            <person name="Woyke T."/>
        </authorList>
    </citation>
    <scope>NUCLEOTIDE SEQUENCE [LARGE SCALE GENOMIC DNA]</scope>
    <source>
        <strain evidence="11">ATCC BAA-1389 / DSM 22839 / S5</strain>
    </source>
</reference>
<dbReference type="Pfam" id="PF00383">
    <property type="entry name" value="dCMP_cyt_deam_1"/>
    <property type="match status" value="1"/>
</dbReference>
<feature type="active site" description="Proton donor" evidence="8">
    <location>
        <position position="61"/>
    </location>
</feature>
<evidence type="ECO:0000256" key="4">
    <source>
        <dbReference type="ARBA" id="ARBA00022723"/>
    </source>
</evidence>
<organism evidence="10 11">
    <name type="scientific">Desulfurispirillum indicum (strain ATCC BAA-1389 / DSM 22839 / S5)</name>
    <dbReference type="NCBI Taxonomy" id="653733"/>
    <lineage>
        <taxon>Bacteria</taxon>
        <taxon>Pseudomonadati</taxon>
        <taxon>Chrysiogenota</taxon>
        <taxon>Chrysiogenia</taxon>
        <taxon>Chrysiogenales</taxon>
        <taxon>Chrysiogenaceae</taxon>
        <taxon>Desulfurispirillum</taxon>
    </lineage>
</organism>
<evidence type="ECO:0000256" key="1">
    <source>
        <dbReference type="ARBA" id="ARBA00010669"/>
    </source>
</evidence>
<dbReference type="HOGENOM" id="CLU_025810_3_2_0"/>
<dbReference type="PANTHER" id="PTHR11079:SF202">
    <property type="entry name" value="TRNA-SPECIFIC ADENOSINE DEAMINASE"/>
    <property type="match status" value="1"/>
</dbReference>
<dbReference type="InterPro" id="IPR002125">
    <property type="entry name" value="CMP_dCMP_dom"/>
</dbReference>
<dbReference type="PANTHER" id="PTHR11079">
    <property type="entry name" value="CYTOSINE DEAMINASE FAMILY MEMBER"/>
    <property type="match status" value="1"/>
</dbReference>
<dbReference type="GO" id="GO:0008270">
    <property type="term" value="F:zinc ion binding"/>
    <property type="evidence" value="ECO:0007669"/>
    <property type="project" value="UniProtKB-UniRule"/>
</dbReference>
<dbReference type="OrthoDB" id="9802676at2"/>
<gene>
    <name evidence="8" type="primary">tadA</name>
    <name evidence="10" type="ordered locus">Selin_1214</name>
</gene>
<keyword evidence="11" id="KW-1185">Reference proteome</keyword>
<dbReference type="EMBL" id="CP002432">
    <property type="protein sequence ID" value="ADU65949.1"/>
    <property type="molecule type" value="Genomic_DNA"/>
</dbReference>
<dbReference type="STRING" id="653733.Selin_1214"/>
<evidence type="ECO:0000313" key="11">
    <source>
        <dbReference type="Proteomes" id="UP000002572"/>
    </source>
</evidence>
<dbReference type="InParanoid" id="E6W4X3"/>
<comment type="cofactor">
    <cofactor evidence="8">
        <name>Zn(2+)</name>
        <dbReference type="ChEBI" id="CHEBI:29105"/>
    </cofactor>
    <text evidence="8">Binds 1 zinc ion per subunit.</text>
</comment>
<dbReference type="EC" id="3.5.4.33" evidence="8"/>
<dbReference type="FunFam" id="3.40.140.10:FF:000005">
    <property type="entry name" value="tRNA-specific adenosine deaminase"/>
    <property type="match status" value="1"/>
</dbReference>
<dbReference type="PROSITE" id="PS00903">
    <property type="entry name" value="CYT_DCMP_DEAMINASES_1"/>
    <property type="match status" value="1"/>
</dbReference>
<evidence type="ECO:0000259" key="9">
    <source>
        <dbReference type="PROSITE" id="PS51747"/>
    </source>
</evidence>
<dbReference type="RefSeq" id="WP_013505830.1">
    <property type="nucleotide sequence ID" value="NC_014836.1"/>
</dbReference>
<keyword evidence="5 8" id="KW-0378">Hydrolase</keyword>
<keyword evidence="3 8" id="KW-0819">tRNA processing</keyword>
<comment type="similarity">
    <text evidence="1">Belongs to the cytidine and deoxycytidylate deaminase family. ADAT2 subfamily.</text>
</comment>
<comment type="function">
    <text evidence="8">Catalyzes the deamination of adenosine to inosine at the wobble position 34 of tRNA(Arg2).</text>
</comment>
<dbReference type="Gene3D" id="3.40.140.10">
    <property type="entry name" value="Cytidine Deaminase, domain 2"/>
    <property type="match status" value="1"/>
</dbReference>
<accession>E6W4X3</accession>
<dbReference type="eggNOG" id="COG0590">
    <property type="taxonomic scope" value="Bacteria"/>
</dbReference>
<proteinExistence type="inferred from homology"/>
<evidence type="ECO:0000256" key="7">
    <source>
        <dbReference type="ARBA" id="ARBA00048045"/>
    </source>
</evidence>
<dbReference type="FunCoup" id="E6W4X3">
    <property type="interactions" value="350"/>
</dbReference>
<evidence type="ECO:0000256" key="6">
    <source>
        <dbReference type="ARBA" id="ARBA00022833"/>
    </source>
</evidence>
<keyword evidence="6 8" id="KW-0862">Zinc</keyword>
<protein>
    <recommendedName>
        <fullName evidence="8">tRNA-specific adenosine deaminase</fullName>
        <ecNumber evidence="8">3.5.4.33</ecNumber>
    </recommendedName>
</protein>
<dbReference type="InterPro" id="IPR028883">
    <property type="entry name" value="tRNA_aden_deaminase"/>
</dbReference>
<dbReference type="GO" id="GO:0052717">
    <property type="term" value="F:tRNA-specific adenosine-34 deaminase activity"/>
    <property type="evidence" value="ECO:0007669"/>
    <property type="project" value="UniProtKB-UniRule"/>
</dbReference>
<evidence type="ECO:0000256" key="5">
    <source>
        <dbReference type="ARBA" id="ARBA00022801"/>
    </source>
</evidence>
<evidence type="ECO:0000256" key="8">
    <source>
        <dbReference type="HAMAP-Rule" id="MF_00972"/>
    </source>
</evidence>
<comment type="subunit">
    <text evidence="2 8">Homodimer.</text>
</comment>
<dbReference type="InterPro" id="IPR016192">
    <property type="entry name" value="APOBEC/CMP_deaminase_Zn-bd"/>
</dbReference>
<dbReference type="HAMAP" id="MF_00972">
    <property type="entry name" value="tRNA_aden_deaminase"/>
    <property type="match status" value="1"/>
</dbReference>
<feature type="binding site" evidence="8">
    <location>
        <position position="89"/>
    </location>
    <ligand>
        <name>Zn(2+)</name>
        <dbReference type="ChEBI" id="CHEBI:29105"/>
        <note>catalytic</note>
    </ligand>
</feature>
<dbReference type="AlphaFoldDB" id="E6W4X3"/>
<keyword evidence="4 8" id="KW-0479">Metal-binding</keyword>
<evidence type="ECO:0000313" key="10">
    <source>
        <dbReference type="EMBL" id="ADU65949.1"/>
    </source>
</evidence>